<proteinExistence type="predicted"/>
<accession>A0AAD7RDH3</accession>
<name>A0AAD7RDH3_9TELE</name>
<reference evidence="2" key="1">
    <citation type="journal article" date="2023" name="Science">
        <title>Genome structures resolve the early diversification of teleost fishes.</title>
        <authorList>
            <person name="Parey E."/>
            <person name="Louis A."/>
            <person name="Montfort J."/>
            <person name="Bouchez O."/>
            <person name="Roques C."/>
            <person name="Iampietro C."/>
            <person name="Lluch J."/>
            <person name="Castinel A."/>
            <person name="Donnadieu C."/>
            <person name="Desvignes T."/>
            <person name="Floi Bucao C."/>
            <person name="Jouanno E."/>
            <person name="Wen M."/>
            <person name="Mejri S."/>
            <person name="Dirks R."/>
            <person name="Jansen H."/>
            <person name="Henkel C."/>
            <person name="Chen W.J."/>
            <person name="Zahm M."/>
            <person name="Cabau C."/>
            <person name="Klopp C."/>
            <person name="Thompson A.W."/>
            <person name="Robinson-Rechavi M."/>
            <person name="Braasch I."/>
            <person name="Lecointre G."/>
            <person name="Bobe J."/>
            <person name="Postlethwait J.H."/>
            <person name="Berthelot C."/>
            <person name="Roest Crollius H."/>
            <person name="Guiguen Y."/>
        </authorList>
    </citation>
    <scope>NUCLEOTIDE SEQUENCE</scope>
    <source>
        <strain evidence="2">NC1722</strain>
    </source>
</reference>
<evidence type="ECO:0000313" key="3">
    <source>
        <dbReference type="Proteomes" id="UP001221898"/>
    </source>
</evidence>
<feature type="compositionally biased region" description="Pro residues" evidence="1">
    <location>
        <begin position="80"/>
        <end position="93"/>
    </location>
</feature>
<protein>
    <submittedName>
        <fullName evidence="2">Uncharacterized protein</fullName>
    </submittedName>
</protein>
<evidence type="ECO:0000256" key="1">
    <source>
        <dbReference type="SAM" id="MobiDB-lite"/>
    </source>
</evidence>
<gene>
    <name evidence="2" type="ORF">AAFF_G00244140</name>
</gene>
<evidence type="ECO:0000313" key="2">
    <source>
        <dbReference type="EMBL" id="KAJ8378279.1"/>
    </source>
</evidence>
<dbReference type="Proteomes" id="UP001221898">
    <property type="component" value="Unassembled WGS sequence"/>
</dbReference>
<sequence>MASCLGSAEQLPDTPPEPVICLCPRRSVRCTSSSASAGHLQLPDSPATPVPAITSLRQPPVPPVTTGHPLSPVSVGHLPLYPPGHQPAAPPDPAHMIHQNASPGGCLRGWQNSRTLRI</sequence>
<dbReference type="EMBL" id="JAINUG010000325">
    <property type="protein sequence ID" value="KAJ8378279.1"/>
    <property type="molecule type" value="Genomic_DNA"/>
</dbReference>
<organism evidence="2 3">
    <name type="scientific">Aldrovandia affinis</name>
    <dbReference type="NCBI Taxonomy" id="143900"/>
    <lineage>
        <taxon>Eukaryota</taxon>
        <taxon>Metazoa</taxon>
        <taxon>Chordata</taxon>
        <taxon>Craniata</taxon>
        <taxon>Vertebrata</taxon>
        <taxon>Euteleostomi</taxon>
        <taxon>Actinopterygii</taxon>
        <taxon>Neopterygii</taxon>
        <taxon>Teleostei</taxon>
        <taxon>Notacanthiformes</taxon>
        <taxon>Halosauridae</taxon>
        <taxon>Aldrovandia</taxon>
    </lineage>
</organism>
<dbReference type="AlphaFoldDB" id="A0AAD7RDH3"/>
<keyword evidence="3" id="KW-1185">Reference proteome</keyword>
<feature type="region of interest" description="Disordered" evidence="1">
    <location>
        <begin position="35"/>
        <end position="118"/>
    </location>
</feature>
<comment type="caution">
    <text evidence="2">The sequence shown here is derived from an EMBL/GenBank/DDBJ whole genome shotgun (WGS) entry which is preliminary data.</text>
</comment>